<dbReference type="OrthoDB" id="5377144at2759"/>
<feature type="compositionally biased region" description="Basic residues" evidence="1">
    <location>
        <begin position="84"/>
        <end position="98"/>
    </location>
</feature>
<feature type="region of interest" description="Disordered" evidence="1">
    <location>
        <begin position="59"/>
        <end position="106"/>
    </location>
</feature>
<dbReference type="PANTHER" id="PTHR15657:SF1">
    <property type="entry name" value="THYROID TRANSCRIPTION FACTOR 1-ASSOCIATED PROTEIN 26"/>
    <property type="match status" value="1"/>
</dbReference>
<evidence type="ECO:0000256" key="1">
    <source>
        <dbReference type="SAM" id="MobiDB-lite"/>
    </source>
</evidence>
<dbReference type="InterPro" id="IPR013730">
    <property type="entry name" value="Fyv7/TAP26"/>
</dbReference>
<name>A0A2A2LJS1_9BILA</name>
<dbReference type="GO" id="GO:0005634">
    <property type="term" value="C:nucleus"/>
    <property type="evidence" value="ECO:0007669"/>
    <property type="project" value="TreeGrafter"/>
</dbReference>
<dbReference type="STRING" id="2018661.A0A2A2LJS1"/>
<proteinExistence type="predicted"/>
<keyword evidence="3" id="KW-1185">Reference proteome</keyword>
<feature type="region of interest" description="Disordered" evidence="1">
    <location>
        <begin position="1"/>
        <end position="44"/>
    </location>
</feature>
<sequence length="123" mass="14858">MGKVKEQKQQRNREDETDRDKPDTSAGATRKNETTIGKRKKRALSFKKAKEVYEQIQVERKKEREERERQQEEREQAQQDYWNSKKKMNKAMRKHNRKGQPNLNAQIGVMLEKLERTEKRKQS</sequence>
<accession>A0A2A2LJS1</accession>
<dbReference type="EMBL" id="LIAE01006685">
    <property type="protein sequence ID" value="PAV86287.1"/>
    <property type="molecule type" value="Genomic_DNA"/>
</dbReference>
<feature type="compositionally biased region" description="Basic and acidic residues" evidence="1">
    <location>
        <begin position="59"/>
        <end position="77"/>
    </location>
</feature>
<evidence type="ECO:0000313" key="3">
    <source>
        <dbReference type="Proteomes" id="UP000218231"/>
    </source>
</evidence>
<organism evidence="2 3">
    <name type="scientific">Diploscapter pachys</name>
    <dbReference type="NCBI Taxonomy" id="2018661"/>
    <lineage>
        <taxon>Eukaryota</taxon>
        <taxon>Metazoa</taxon>
        <taxon>Ecdysozoa</taxon>
        <taxon>Nematoda</taxon>
        <taxon>Chromadorea</taxon>
        <taxon>Rhabditida</taxon>
        <taxon>Rhabditina</taxon>
        <taxon>Rhabditomorpha</taxon>
        <taxon>Rhabditoidea</taxon>
        <taxon>Rhabditidae</taxon>
        <taxon>Diploscapter</taxon>
    </lineage>
</organism>
<comment type="caution">
    <text evidence="2">The sequence shown here is derived from an EMBL/GenBank/DDBJ whole genome shotgun (WGS) entry which is preliminary data.</text>
</comment>
<dbReference type="PANTHER" id="PTHR15657">
    <property type="entry name" value="THYROID TRANSCRIPTION FACTOR 1-ASSOCIATED PROTEIN 26"/>
    <property type="match status" value="1"/>
</dbReference>
<dbReference type="PRINTS" id="PR01854">
    <property type="entry name" value="BR22PROTEIN"/>
</dbReference>
<evidence type="ECO:0008006" key="4">
    <source>
        <dbReference type="Google" id="ProtNLM"/>
    </source>
</evidence>
<protein>
    <recommendedName>
        <fullName evidence="4">rRNA-processing protein FYV7</fullName>
    </recommendedName>
</protein>
<dbReference type="Pfam" id="PF08524">
    <property type="entry name" value="rRNA_processing"/>
    <property type="match status" value="1"/>
</dbReference>
<feature type="compositionally biased region" description="Basic and acidic residues" evidence="1">
    <location>
        <begin position="1"/>
        <end position="23"/>
    </location>
</feature>
<dbReference type="AlphaFoldDB" id="A0A2A2LJS1"/>
<reference evidence="2 3" key="1">
    <citation type="journal article" date="2017" name="Curr. Biol.">
        <title>Genome architecture and evolution of a unichromosomal asexual nematode.</title>
        <authorList>
            <person name="Fradin H."/>
            <person name="Zegar C."/>
            <person name="Gutwein M."/>
            <person name="Lucas J."/>
            <person name="Kovtun M."/>
            <person name="Corcoran D."/>
            <person name="Baugh L.R."/>
            <person name="Kiontke K."/>
            <person name="Gunsalus K."/>
            <person name="Fitch D.H."/>
            <person name="Piano F."/>
        </authorList>
    </citation>
    <scope>NUCLEOTIDE SEQUENCE [LARGE SCALE GENOMIC DNA]</scope>
    <source>
        <strain evidence="2">PF1309</strain>
    </source>
</reference>
<gene>
    <name evidence="2" type="ORF">WR25_10688</name>
</gene>
<dbReference type="Proteomes" id="UP000218231">
    <property type="component" value="Unassembled WGS sequence"/>
</dbReference>
<evidence type="ECO:0000313" key="2">
    <source>
        <dbReference type="EMBL" id="PAV86287.1"/>
    </source>
</evidence>